<protein>
    <submittedName>
        <fullName evidence="1">Uncharacterized protein</fullName>
    </submittedName>
</protein>
<keyword evidence="2" id="KW-1185">Reference proteome</keyword>
<organism evidence="1 2">
    <name type="scientific">Thalictrum thalictroides</name>
    <name type="common">Rue-anemone</name>
    <name type="synonym">Anemone thalictroides</name>
    <dbReference type="NCBI Taxonomy" id="46969"/>
    <lineage>
        <taxon>Eukaryota</taxon>
        <taxon>Viridiplantae</taxon>
        <taxon>Streptophyta</taxon>
        <taxon>Embryophyta</taxon>
        <taxon>Tracheophyta</taxon>
        <taxon>Spermatophyta</taxon>
        <taxon>Magnoliopsida</taxon>
        <taxon>Ranunculales</taxon>
        <taxon>Ranunculaceae</taxon>
        <taxon>Thalictroideae</taxon>
        <taxon>Thalictrum</taxon>
    </lineage>
</organism>
<evidence type="ECO:0000313" key="1">
    <source>
        <dbReference type="EMBL" id="KAF5180970.1"/>
    </source>
</evidence>
<reference evidence="1 2" key="1">
    <citation type="submission" date="2020-06" db="EMBL/GenBank/DDBJ databases">
        <title>Transcriptomic and genomic resources for Thalictrum thalictroides and T. hernandezii: Facilitating candidate gene discovery in an emerging model plant lineage.</title>
        <authorList>
            <person name="Arias T."/>
            <person name="Riano-Pachon D.M."/>
            <person name="Di Stilio V.S."/>
        </authorList>
    </citation>
    <scope>NUCLEOTIDE SEQUENCE [LARGE SCALE GENOMIC DNA]</scope>
    <source>
        <strain evidence="2">cv. WT478/WT964</strain>
        <tissue evidence="1">Leaves</tissue>
    </source>
</reference>
<dbReference type="AlphaFoldDB" id="A0A7J6V9S1"/>
<proteinExistence type="predicted"/>
<comment type="caution">
    <text evidence="1">The sequence shown here is derived from an EMBL/GenBank/DDBJ whole genome shotgun (WGS) entry which is preliminary data.</text>
</comment>
<name>A0A7J6V9S1_THATH</name>
<feature type="non-terminal residue" evidence="1">
    <location>
        <position position="1"/>
    </location>
</feature>
<accession>A0A7J6V9S1</accession>
<dbReference type="Proteomes" id="UP000554482">
    <property type="component" value="Unassembled WGS sequence"/>
</dbReference>
<dbReference type="EMBL" id="JABWDY010036750">
    <property type="protein sequence ID" value="KAF5180970.1"/>
    <property type="molecule type" value="Genomic_DNA"/>
</dbReference>
<sequence>RASFQHFASKLKRIYNLQLRRILFSPSDLQSIRFAMANDNKSMLAEKNLRVYRGTVEINELLRELIMDDYC</sequence>
<gene>
    <name evidence="1" type="ORF">FRX31_029443</name>
</gene>
<evidence type="ECO:0000313" key="2">
    <source>
        <dbReference type="Proteomes" id="UP000554482"/>
    </source>
</evidence>